<dbReference type="InterPro" id="IPR050266">
    <property type="entry name" value="AB_hydrolase_sf"/>
</dbReference>
<dbReference type="InterPro" id="IPR029058">
    <property type="entry name" value="AB_hydrolase_fold"/>
</dbReference>
<reference evidence="5 6" key="1">
    <citation type="submission" date="2016-08" db="EMBL/GenBank/DDBJ databases">
        <title>Novel Firmicute Genomes.</title>
        <authorList>
            <person name="Poppleton D.I."/>
            <person name="Gribaldo S."/>
        </authorList>
    </citation>
    <scope>NUCLEOTIDE SEQUENCE [LARGE SCALE GENOMIC DNA]</scope>
    <source>
        <strain evidence="5 6">RAOx-1</strain>
    </source>
</reference>
<dbReference type="Pfam" id="PF12146">
    <property type="entry name" value="Hydrolase_4"/>
    <property type="match status" value="1"/>
</dbReference>
<evidence type="ECO:0000313" key="6">
    <source>
        <dbReference type="Proteomes" id="UP000284219"/>
    </source>
</evidence>
<dbReference type="SUPFAM" id="SSF53474">
    <property type="entry name" value="alpha/beta-Hydrolases"/>
    <property type="match status" value="1"/>
</dbReference>
<sequence>MQQVSSIFHKGHNGRGILLIHGFTGTPLDMDPLVKFFCGIGFAIAAPLLAGHGTTPEALRKTTWMDWMQSAEEAYHQLRLSGVGSVYTIGHSMGGLLSLRLALRYPFAAMSTLSSPIFTRDQRIKYARYLKWVKPYVRRTEQKAPHIEQHLRPYPRTPLASIDQLQRLIESIKDDLPKIKTPIFVAQGGADETVEPKSANYIYNRIGSHYKKVQLYPSSSHIITRDHDHHRVNQDIASYFEAIRIQTEGERPFFHITGNTKESRRCDHRTKID</sequence>
<proteinExistence type="predicted"/>
<dbReference type="AlphaFoldDB" id="A0A419SER8"/>
<protein>
    <recommendedName>
        <fullName evidence="4">Serine aminopeptidase S33 domain-containing protein</fullName>
    </recommendedName>
</protein>
<dbReference type="PANTHER" id="PTHR43798:SF31">
    <property type="entry name" value="AB HYDROLASE SUPERFAMILY PROTEIN YCLE"/>
    <property type="match status" value="1"/>
</dbReference>
<dbReference type="GO" id="GO:0052689">
    <property type="term" value="F:carboxylic ester hydrolase activity"/>
    <property type="evidence" value="ECO:0007669"/>
    <property type="project" value="InterPro"/>
</dbReference>
<keyword evidence="1" id="KW-0378">Hydrolase</keyword>
<dbReference type="PANTHER" id="PTHR43798">
    <property type="entry name" value="MONOACYLGLYCEROL LIPASE"/>
    <property type="match status" value="1"/>
</dbReference>
<evidence type="ECO:0000313" key="5">
    <source>
        <dbReference type="EMBL" id="RKD21791.1"/>
    </source>
</evidence>
<feature type="active site" description="Charge relay system" evidence="2">
    <location>
        <position position="221"/>
    </location>
</feature>
<evidence type="ECO:0000256" key="3">
    <source>
        <dbReference type="PIRSR" id="PIRSR017388-2"/>
    </source>
</evidence>
<comment type="caution">
    <text evidence="5">The sequence shown here is derived from an EMBL/GenBank/DDBJ whole genome shotgun (WGS) entry which is preliminary data.</text>
</comment>
<organism evidence="5 6">
    <name type="scientific">Ammoniphilus oxalaticus</name>
    <dbReference type="NCBI Taxonomy" id="66863"/>
    <lineage>
        <taxon>Bacteria</taxon>
        <taxon>Bacillati</taxon>
        <taxon>Bacillota</taxon>
        <taxon>Bacilli</taxon>
        <taxon>Bacillales</taxon>
        <taxon>Paenibacillaceae</taxon>
        <taxon>Aneurinibacillus group</taxon>
        <taxon>Ammoniphilus</taxon>
    </lineage>
</organism>
<dbReference type="InterPro" id="IPR022742">
    <property type="entry name" value="Hydrolase_4"/>
</dbReference>
<feature type="binding site" evidence="3">
    <location>
        <position position="93"/>
    </location>
    <ligand>
        <name>substrate</name>
    </ligand>
</feature>
<dbReference type="InterPro" id="IPR012354">
    <property type="entry name" value="Esterase_lipase"/>
</dbReference>
<evidence type="ECO:0000259" key="4">
    <source>
        <dbReference type="Pfam" id="PF12146"/>
    </source>
</evidence>
<dbReference type="OrthoDB" id="9800213at2"/>
<feature type="active site" description="Charge relay system" evidence="2">
    <location>
        <position position="191"/>
    </location>
</feature>
<dbReference type="RefSeq" id="WP_120190907.1">
    <property type="nucleotide sequence ID" value="NZ_MCHY01000011.1"/>
</dbReference>
<dbReference type="Proteomes" id="UP000284219">
    <property type="component" value="Unassembled WGS sequence"/>
</dbReference>
<dbReference type="Gene3D" id="3.40.50.1820">
    <property type="entry name" value="alpha/beta hydrolase"/>
    <property type="match status" value="1"/>
</dbReference>
<evidence type="ECO:0000256" key="2">
    <source>
        <dbReference type="PIRSR" id="PIRSR017388-1"/>
    </source>
</evidence>
<feature type="domain" description="Serine aminopeptidase S33" evidence="4">
    <location>
        <begin position="17"/>
        <end position="227"/>
    </location>
</feature>
<feature type="active site" description="Nucleophile" evidence="2">
    <location>
        <position position="92"/>
    </location>
</feature>
<keyword evidence="6" id="KW-1185">Reference proteome</keyword>
<dbReference type="EMBL" id="MCHY01000011">
    <property type="protein sequence ID" value="RKD21791.1"/>
    <property type="molecule type" value="Genomic_DNA"/>
</dbReference>
<feature type="binding site" evidence="3">
    <location>
        <position position="23"/>
    </location>
    <ligand>
        <name>substrate</name>
    </ligand>
</feature>
<dbReference type="PIRSF" id="PIRSF017388">
    <property type="entry name" value="Esterase_lipase"/>
    <property type="match status" value="1"/>
</dbReference>
<name>A0A419SER8_9BACL</name>
<gene>
    <name evidence="5" type="ORF">BEP19_14325</name>
</gene>
<evidence type="ECO:0000256" key="1">
    <source>
        <dbReference type="ARBA" id="ARBA00022801"/>
    </source>
</evidence>
<dbReference type="GO" id="GO:0016020">
    <property type="term" value="C:membrane"/>
    <property type="evidence" value="ECO:0007669"/>
    <property type="project" value="TreeGrafter"/>
</dbReference>
<accession>A0A419SER8</accession>